<dbReference type="Pfam" id="PF00629">
    <property type="entry name" value="MAM"/>
    <property type="match status" value="1"/>
</dbReference>
<dbReference type="InterPro" id="IPR000998">
    <property type="entry name" value="MAM_dom"/>
</dbReference>
<dbReference type="CDD" id="cd06263">
    <property type="entry name" value="MAM"/>
    <property type="match status" value="1"/>
</dbReference>
<dbReference type="PROSITE" id="PS50060">
    <property type="entry name" value="MAM_2"/>
    <property type="match status" value="1"/>
</dbReference>
<keyword evidence="6 11" id="KW-0482">Metalloprotease</keyword>
<dbReference type="SUPFAM" id="SSF49899">
    <property type="entry name" value="Concanavalin A-like lectins/glucanases"/>
    <property type="match status" value="1"/>
</dbReference>
<dbReference type="InParanoid" id="C3XV86"/>
<evidence type="ECO:0000313" key="16">
    <source>
        <dbReference type="EMBL" id="EEN68012.1"/>
    </source>
</evidence>
<organism>
    <name type="scientific">Branchiostoma floridae</name>
    <name type="common">Florida lancelet</name>
    <name type="synonym">Amphioxus</name>
    <dbReference type="NCBI Taxonomy" id="7739"/>
    <lineage>
        <taxon>Eukaryota</taxon>
        <taxon>Metazoa</taxon>
        <taxon>Chordata</taxon>
        <taxon>Cephalochordata</taxon>
        <taxon>Leptocardii</taxon>
        <taxon>Amphioxiformes</taxon>
        <taxon>Branchiostomatidae</taxon>
        <taxon>Branchiostoma</taxon>
    </lineage>
</organism>
<feature type="binding site" evidence="11">
    <location>
        <position position="176"/>
    </location>
    <ligand>
        <name>Zn(2+)</name>
        <dbReference type="ChEBI" id="CHEBI:29105"/>
        <note>catalytic</note>
    </ligand>
</feature>
<evidence type="ECO:0000259" key="14">
    <source>
        <dbReference type="PROSITE" id="PS50060"/>
    </source>
</evidence>
<keyword evidence="1 11" id="KW-0645">Protease</keyword>
<reference evidence="16" key="1">
    <citation type="journal article" date="2008" name="Nature">
        <title>The amphioxus genome and the evolution of the chordate karyotype.</title>
        <authorList>
            <consortium name="US DOE Joint Genome Institute (JGI-PGF)"/>
            <person name="Putnam N.H."/>
            <person name="Butts T."/>
            <person name="Ferrier D.E.K."/>
            <person name="Furlong R.F."/>
            <person name="Hellsten U."/>
            <person name="Kawashima T."/>
            <person name="Robinson-Rechavi M."/>
            <person name="Shoguchi E."/>
            <person name="Terry A."/>
            <person name="Yu J.-K."/>
            <person name="Benito-Gutierrez E.L."/>
            <person name="Dubchak I."/>
            <person name="Garcia-Fernandez J."/>
            <person name="Gibson-Brown J.J."/>
            <person name="Grigoriev I.V."/>
            <person name="Horton A.C."/>
            <person name="de Jong P.J."/>
            <person name="Jurka J."/>
            <person name="Kapitonov V.V."/>
            <person name="Kohara Y."/>
            <person name="Kuroki Y."/>
            <person name="Lindquist E."/>
            <person name="Lucas S."/>
            <person name="Osoegawa K."/>
            <person name="Pennacchio L.A."/>
            <person name="Salamov A.A."/>
            <person name="Satou Y."/>
            <person name="Sauka-Spengler T."/>
            <person name="Schmutz J."/>
            <person name="Shin-I T."/>
            <person name="Toyoda A."/>
            <person name="Bronner-Fraser M."/>
            <person name="Fujiyama A."/>
            <person name="Holland L.Z."/>
            <person name="Holland P.W.H."/>
            <person name="Satoh N."/>
            <person name="Rokhsar D.S."/>
        </authorList>
    </citation>
    <scope>NUCLEOTIDE SEQUENCE [LARGE SCALE GENOMIC DNA]</scope>
    <source>
        <strain evidence="16">S238N-H82</strain>
        <tissue evidence="16">Testes</tissue>
    </source>
</reference>
<dbReference type="GO" id="GO:0016020">
    <property type="term" value="C:membrane"/>
    <property type="evidence" value="ECO:0007669"/>
    <property type="project" value="InterPro"/>
</dbReference>
<dbReference type="Gene3D" id="2.60.120.200">
    <property type="match status" value="1"/>
</dbReference>
<name>C3XV86_BRAFL</name>
<evidence type="ECO:0000256" key="2">
    <source>
        <dbReference type="ARBA" id="ARBA00022723"/>
    </source>
</evidence>
<dbReference type="CDD" id="cd00041">
    <property type="entry name" value="CUB"/>
    <property type="match status" value="1"/>
</dbReference>
<dbReference type="InterPro" id="IPR035914">
    <property type="entry name" value="Sperma_CUB_dom_sf"/>
</dbReference>
<dbReference type="GO" id="GO:0004222">
    <property type="term" value="F:metalloendopeptidase activity"/>
    <property type="evidence" value="ECO:0007669"/>
    <property type="project" value="UniProtKB-UniRule"/>
</dbReference>
<dbReference type="eggNOG" id="KOG3714">
    <property type="taxonomic scope" value="Eukaryota"/>
</dbReference>
<dbReference type="AlphaFoldDB" id="C3XV86"/>
<evidence type="ECO:0000256" key="12">
    <source>
        <dbReference type="RuleBase" id="RU361183"/>
    </source>
</evidence>
<sequence>MNRSFFFFSLLLATCLAGPVPLNKAEEDAILLLEKTLPKEKPPKTIKQDKNVMDQILEANQELNMFEGDILGVSARTMTRNAIRDVTEIWTSRIIPFVIKTDDYSCTEVELIREAMEEYHLRTCLQFVSRTNQPDYIHIKKNTGCRSYVGVQGGEQEVSFGNGCMHKGIMMHELMHAVGFWHEHSRSDRDEWVAINWDNVQDGQEQNFIKHSQTEVDTLGAPYDYGSIMHYSASSFSKSGLPTIVARNPTDETLGQRDGFSTTDVQKINQLYSCHCHGPGSPPGSTWLNDFPPPGSQLISTNPVGVHPDCGSSFLGGPSGEIKSPMHPLDYPDFLNCRWLINATGTEPIILSFKEFSVEAGGAGCIYDALKVYDGTDESAPLLGTYCGETNPLDVTSSGGQMFITFSSDSSYTERGFIIQYSSGRIRQLRLDPPHRVHSVRTDRTVDHTTGLGHYLFIEASSPQEVGHNAILRSPIYPPSSTGYCLDFHYHMYGVNVGDLNVYLFTEVGQGEPLWSMSGNQGNQWIRARISIKPTRNFQLMFEAIRGTDWRGDIAIDDIKLVAHPCV</sequence>
<dbReference type="PROSITE" id="PS01180">
    <property type="entry name" value="CUB"/>
    <property type="match status" value="1"/>
</dbReference>
<dbReference type="FunFam" id="2.60.120.290:FF:000005">
    <property type="entry name" value="Procollagen C-endopeptidase enhancer 1"/>
    <property type="match status" value="1"/>
</dbReference>
<dbReference type="MEROPS" id="M12.A38"/>
<evidence type="ECO:0000256" key="9">
    <source>
        <dbReference type="ARBA" id="ARBA00023180"/>
    </source>
</evidence>
<dbReference type="PRINTS" id="PR00480">
    <property type="entry name" value="ASTACIN"/>
</dbReference>
<evidence type="ECO:0000256" key="3">
    <source>
        <dbReference type="ARBA" id="ARBA00022729"/>
    </source>
</evidence>
<proteinExistence type="predicted"/>
<evidence type="ECO:0000256" key="1">
    <source>
        <dbReference type="ARBA" id="ARBA00022670"/>
    </source>
</evidence>
<dbReference type="CDD" id="cd04280">
    <property type="entry name" value="ZnMc_astacin_like"/>
    <property type="match status" value="1"/>
</dbReference>
<feature type="signal peptide" evidence="12">
    <location>
        <begin position="1"/>
        <end position="17"/>
    </location>
</feature>
<keyword evidence="2 11" id="KW-0479">Metal-binding</keyword>
<dbReference type="SMART" id="SM00042">
    <property type="entry name" value="CUB"/>
    <property type="match status" value="1"/>
</dbReference>
<dbReference type="SMART" id="SM00235">
    <property type="entry name" value="ZnMc"/>
    <property type="match status" value="1"/>
</dbReference>
<dbReference type="PRINTS" id="PR00020">
    <property type="entry name" value="MAMDOMAIN"/>
</dbReference>
<dbReference type="Gene3D" id="2.60.120.290">
    <property type="entry name" value="Spermadhesin, CUB domain"/>
    <property type="match status" value="1"/>
</dbReference>
<evidence type="ECO:0000256" key="6">
    <source>
        <dbReference type="ARBA" id="ARBA00023049"/>
    </source>
</evidence>
<dbReference type="GO" id="GO:0006508">
    <property type="term" value="P:proteolysis"/>
    <property type="evidence" value="ECO:0007669"/>
    <property type="project" value="UniProtKB-KW"/>
</dbReference>
<dbReference type="InterPro" id="IPR024079">
    <property type="entry name" value="MetalloPept_cat_dom_sf"/>
</dbReference>
<dbReference type="InterPro" id="IPR034035">
    <property type="entry name" value="Astacin-like_dom"/>
</dbReference>
<dbReference type="EMBL" id="GG666468">
    <property type="protein sequence ID" value="EEN68012.1"/>
    <property type="molecule type" value="Genomic_DNA"/>
</dbReference>
<gene>
    <name evidence="16" type="ORF">BRAFLDRAFT_86962</name>
</gene>
<dbReference type="PROSITE" id="PS51864">
    <property type="entry name" value="ASTACIN"/>
    <property type="match status" value="1"/>
</dbReference>
<dbReference type="PANTHER" id="PTHR10127">
    <property type="entry name" value="DISCOIDIN, CUB, EGF, LAMININ , AND ZINC METALLOPROTEASE DOMAIN CONTAINING"/>
    <property type="match status" value="1"/>
</dbReference>
<feature type="active site" evidence="11">
    <location>
        <position position="173"/>
    </location>
</feature>
<accession>C3XV86</accession>
<dbReference type="InterPro" id="IPR000859">
    <property type="entry name" value="CUB_dom"/>
</dbReference>
<dbReference type="Pfam" id="PF01400">
    <property type="entry name" value="Astacin"/>
    <property type="match status" value="1"/>
</dbReference>
<dbReference type="FunFam" id="3.40.390.10:FF:000015">
    <property type="entry name" value="Meprin A subunit"/>
    <property type="match status" value="1"/>
</dbReference>
<keyword evidence="8 10" id="KW-1015">Disulfide bond</keyword>
<dbReference type="InterPro" id="IPR013320">
    <property type="entry name" value="ConA-like_dom_sf"/>
</dbReference>
<feature type="domain" description="Peptidase M12A" evidence="15">
    <location>
        <begin position="81"/>
        <end position="275"/>
    </location>
</feature>
<dbReference type="EC" id="3.4.24.-" evidence="12"/>
<evidence type="ECO:0000256" key="10">
    <source>
        <dbReference type="PROSITE-ProRule" id="PRU00059"/>
    </source>
</evidence>
<dbReference type="PANTHER" id="PTHR10127:SF883">
    <property type="entry name" value="ZINC METALLOPROTEINASE NAS-8"/>
    <property type="match status" value="1"/>
</dbReference>
<evidence type="ECO:0000256" key="11">
    <source>
        <dbReference type="PROSITE-ProRule" id="PRU01211"/>
    </source>
</evidence>
<dbReference type="InterPro" id="IPR006026">
    <property type="entry name" value="Peptidase_Metallo"/>
</dbReference>
<evidence type="ECO:0000256" key="4">
    <source>
        <dbReference type="ARBA" id="ARBA00022801"/>
    </source>
</evidence>
<dbReference type="SUPFAM" id="SSF55486">
    <property type="entry name" value="Metalloproteases ('zincins'), catalytic domain"/>
    <property type="match status" value="1"/>
</dbReference>
<evidence type="ECO:0000256" key="8">
    <source>
        <dbReference type="ARBA" id="ARBA00023157"/>
    </source>
</evidence>
<evidence type="ECO:0000259" key="15">
    <source>
        <dbReference type="PROSITE" id="PS51864"/>
    </source>
</evidence>
<feature type="domain" description="CUB" evidence="13">
    <location>
        <begin position="310"/>
        <end position="424"/>
    </location>
</feature>
<protein>
    <recommendedName>
        <fullName evidence="12">Metalloendopeptidase</fullName>
        <ecNumber evidence="12">3.4.24.-</ecNumber>
    </recommendedName>
</protein>
<keyword evidence="4 11" id="KW-0378">Hydrolase</keyword>
<comment type="caution">
    <text evidence="10">Lacks conserved residue(s) required for the propagation of feature annotation.</text>
</comment>
<dbReference type="Gene3D" id="3.40.390.10">
    <property type="entry name" value="Collagenase (Catalytic Domain)"/>
    <property type="match status" value="1"/>
</dbReference>
<dbReference type="Pfam" id="PF00431">
    <property type="entry name" value="CUB"/>
    <property type="match status" value="1"/>
</dbReference>
<feature type="chain" id="PRO_5005125000" description="Metalloendopeptidase" evidence="12">
    <location>
        <begin position="18"/>
        <end position="567"/>
    </location>
</feature>
<feature type="binding site" evidence="11">
    <location>
        <position position="172"/>
    </location>
    <ligand>
        <name>Zn(2+)</name>
        <dbReference type="ChEBI" id="CHEBI:29105"/>
        <note>catalytic</note>
    </ligand>
</feature>
<keyword evidence="3 12" id="KW-0732">Signal</keyword>
<dbReference type="GO" id="GO:0008270">
    <property type="term" value="F:zinc ion binding"/>
    <property type="evidence" value="ECO:0007669"/>
    <property type="project" value="UniProtKB-UniRule"/>
</dbReference>
<keyword evidence="7" id="KW-0865">Zymogen</keyword>
<feature type="binding site" evidence="11">
    <location>
        <position position="182"/>
    </location>
    <ligand>
        <name>Zn(2+)</name>
        <dbReference type="ChEBI" id="CHEBI:29105"/>
        <note>catalytic</note>
    </ligand>
</feature>
<evidence type="ECO:0000259" key="13">
    <source>
        <dbReference type="PROSITE" id="PS01180"/>
    </source>
</evidence>
<keyword evidence="9" id="KW-0325">Glycoprotein</keyword>
<dbReference type="InterPro" id="IPR001506">
    <property type="entry name" value="Peptidase_M12A"/>
</dbReference>
<dbReference type="FunCoup" id="C3XV86">
    <property type="interactions" value="1"/>
</dbReference>
<evidence type="ECO:0000256" key="5">
    <source>
        <dbReference type="ARBA" id="ARBA00022833"/>
    </source>
</evidence>
<dbReference type="SUPFAM" id="SSF49854">
    <property type="entry name" value="Spermadhesin, CUB domain"/>
    <property type="match status" value="1"/>
</dbReference>
<feature type="domain" description="MAM" evidence="14">
    <location>
        <begin position="447"/>
        <end position="567"/>
    </location>
</feature>
<keyword evidence="5 11" id="KW-0862">Zinc</keyword>
<feature type="disulfide bond" evidence="10">
    <location>
        <begin position="310"/>
        <end position="337"/>
    </location>
</feature>
<comment type="cofactor">
    <cofactor evidence="11 12">
        <name>Zn(2+)</name>
        <dbReference type="ChEBI" id="CHEBI:29105"/>
    </cofactor>
    <text evidence="11 12">Binds 1 zinc ion per subunit.</text>
</comment>
<dbReference type="SMART" id="SM00137">
    <property type="entry name" value="MAM"/>
    <property type="match status" value="1"/>
</dbReference>
<evidence type="ECO:0000256" key="7">
    <source>
        <dbReference type="ARBA" id="ARBA00023145"/>
    </source>
</evidence>